<dbReference type="RefSeq" id="WP_044646590.1">
    <property type="nucleotide sequence ID" value="NZ_JTHP01000024.1"/>
</dbReference>
<dbReference type="AlphaFoldDB" id="A0A0D7X2A4"/>
<sequence length="477" mass="51976">MTAPFANLRPSSWKMIPLSTALFIAAFSSPIDSYAAPAAAPIVQQVNSSASSTVTDSDNQLTYLKDRFNIQLSSTPTKGEYIAALATVLNLNSSSTASADKNTAFTGLNSNDPLYAQAAALYAVGILDNTDVKPSVPLSQNDAIRIAVKAAGLTELAATYPADKAQAVLTKSGIRTLAGTAETNLAASQDLAVAVDTGLLPQSVLSSFQPDEQADASFTAEVLSRVLAFHGEYKNTVGQVQDDDIFAKIHQAYDTQILVQSPELQALFDAGLQQNLFTGYNIKDSRYDAHFDPKLSLTYGHSNLKHAIQLIGLLRSEGIQASVQLEPKTSAFVYLKEWGQPAQTEDYKVVQINNGNYIAYSKEYDLALEFATIGQKNRFDTIINQYAKKNIKDQAGLIAQSWWQPLYYSLSSPRSAYTEIANNRVSAGRYYAQSFSLTDKASSIADGLRKIKPGVEVESYHFWVDAPFYRYLNGEAQ</sequence>
<feature type="signal peptide" evidence="1">
    <location>
        <begin position="1"/>
        <end position="35"/>
    </location>
</feature>
<evidence type="ECO:0008006" key="4">
    <source>
        <dbReference type="Google" id="ProtNLM"/>
    </source>
</evidence>
<proteinExistence type="predicted"/>
<dbReference type="Proteomes" id="UP000032534">
    <property type="component" value="Unassembled WGS sequence"/>
</dbReference>
<reference evidence="2 3" key="1">
    <citation type="submission" date="2014-11" db="EMBL/GenBank/DDBJ databases">
        <title>Draft Genome Sequences of Paenibacillus polymyxa NRRL B-30509 and Paenibacillus terrae NRRL B-30644, Strains from a Poultry Environment that Produce Tridecaptin A and Paenicidins.</title>
        <authorList>
            <person name="van Belkum M.J."/>
            <person name="Lohans C.T."/>
            <person name="Vederas J.C."/>
        </authorList>
    </citation>
    <scope>NUCLEOTIDE SEQUENCE [LARGE SCALE GENOMIC DNA]</scope>
    <source>
        <strain evidence="2 3">NRRL B-30644</strain>
    </source>
</reference>
<organism evidence="2 3">
    <name type="scientific">Paenibacillus terrae</name>
    <dbReference type="NCBI Taxonomy" id="159743"/>
    <lineage>
        <taxon>Bacteria</taxon>
        <taxon>Bacillati</taxon>
        <taxon>Bacillota</taxon>
        <taxon>Bacilli</taxon>
        <taxon>Bacillales</taxon>
        <taxon>Paenibacillaceae</taxon>
        <taxon>Paenibacillus</taxon>
    </lineage>
</organism>
<feature type="chain" id="PRO_5002326270" description="SLH domain-containing protein" evidence="1">
    <location>
        <begin position="36"/>
        <end position="477"/>
    </location>
</feature>
<dbReference type="PATRIC" id="fig|159743.3.peg.2957"/>
<gene>
    <name evidence="2" type="ORF">QD47_13290</name>
</gene>
<dbReference type="EMBL" id="JTHP01000024">
    <property type="protein sequence ID" value="KJD45103.1"/>
    <property type="molecule type" value="Genomic_DNA"/>
</dbReference>
<protein>
    <recommendedName>
        <fullName evidence="4">SLH domain-containing protein</fullName>
    </recommendedName>
</protein>
<evidence type="ECO:0000313" key="2">
    <source>
        <dbReference type="EMBL" id="KJD45103.1"/>
    </source>
</evidence>
<comment type="caution">
    <text evidence="2">The sequence shown here is derived from an EMBL/GenBank/DDBJ whole genome shotgun (WGS) entry which is preliminary data.</text>
</comment>
<keyword evidence="1" id="KW-0732">Signal</keyword>
<dbReference type="OrthoDB" id="368706at2"/>
<evidence type="ECO:0000256" key="1">
    <source>
        <dbReference type="SAM" id="SignalP"/>
    </source>
</evidence>
<keyword evidence="3" id="KW-1185">Reference proteome</keyword>
<accession>A0A0D7X2A4</accession>
<evidence type="ECO:0000313" key="3">
    <source>
        <dbReference type="Proteomes" id="UP000032534"/>
    </source>
</evidence>
<name>A0A0D7X2A4_9BACL</name>